<sequence>MYVSVRCIVDQNFFFSEDIWLNHMVFVAFTSLSLGLPRPYVWLLTLLHSVFFVSYTVVNAESPKLQHRPSVGSQVFLVALMAIFTKYSQVLTQVSHSQAEAEVMARICEEEVRLAREEASLSAERAHMAEAEARAARAENERGQYQGRVGRAGSDAMTAEDKDAIEERAKLMERTRGPGAPGPRGQLRPQEVDGMEKVNSTGQFLTLSALAAKGAQFVKL</sequence>
<accession>A0A9P1BNW1</accession>
<keyword evidence="4" id="KW-1185">Reference proteome</keyword>
<organism evidence="2">
    <name type="scientific">Cladocopium goreaui</name>
    <dbReference type="NCBI Taxonomy" id="2562237"/>
    <lineage>
        <taxon>Eukaryota</taxon>
        <taxon>Sar</taxon>
        <taxon>Alveolata</taxon>
        <taxon>Dinophyceae</taxon>
        <taxon>Suessiales</taxon>
        <taxon>Symbiodiniaceae</taxon>
        <taxon>Cladocopium</taxon>
    </lineage>
</organism>
<dbReference type="EMBL" id="CAMXCT020000268">
    <property type="protein sequence ID" value="CAL1129770.1"/>
    <property type="molecule type" value="Genomic_DNA"/>
</dbReference>
<protein>
    <submittedName>
        <fullName evidence="2">Uncharacterized protein</fullName>
    </submittedName>
</protein>
<proteinExistence type="predicted"/>
<evidence type="ECO:0000313" key="2">
    <source>
        <dbReference type="EMBL" id="CAI3976395.1"/>
    </source>
</evidence>
<reference evidence="2" key="1">
    <citation type="submission" date="2022-10" db="EMBL/GenBank/DDBJ databases">
        <authorList>
            <person name="Chen Y."/>
            <person name="Dougan E. K."/>
            <person name="Chan C."/>
            <person name="Rhodes N."/>
            <person name="Thang M."/>
        </authorList>
    </citation>
    <scope>NUCLEOTIDE SEQUENCE</scope>
</reference>
<comment type="caution">
    <text evidence="2">The sequence shown here is derived from an EMBL/GenBank/DDBJ whole genome shotgun (WGS) entry which is preliminary data.</text>
</comment>
<dbReference type="EMBL" id="CAMXCT010000268">
    <property type="protein sequence ID" value="CAI3976395.1"/>
    <property type="molecule type" value="Genomic_DNA"/>
</dbReference>
<dbReference type="EMBL" id="CAMXCT030000268">
    <property type="protein sequence ID" value="CAL4763707.1"/>
    <property type="molecule type" value="Genomic_DNA"/>
</dbReference>
<gene>
    <name evidence="2" type="ORF">C1SCF055_LOCUS4618</name>
</gene>
<evidence type="ECO:0000256" key="1">
    <source>
        <dbReference type="SAM" id="Coils"/>
    </source>
</evidence>
<evidence type="ECO:0000313" key="4">
    <source>
        <dbReference type="Proteomes" id="UP001152797"/>
    </source>
</evidence>
<dbReference type="OrthoDB" id="10268042at2759"/>
<keyword evidence="1" id="KW-0175">Coiled coil</keyword>
<evidence type="ECO:0000313" key="3">
    <source>
        <dbReference type="EMBL" id="CAL1129770.1"/>
    </source>
</evidence>
<dbReference type="Proteomes" id="UP001152797">
    <property type="component" value="Unassembled WGS sequence"/>
</dbReference>
<dbReference type="AlphaFoldDB" id="A0A9P1BNW1"/>
<reference evidence="3" key="2">
    <citation type="submission" date="2024-04" db="EMBL/GenBank/DDBJ databases">
        <authorList>
            <person name="Chen Y."/>
            <person name="Shah S."/>
            <person name="Dougan E. K."/>
            <person name="Thang M."/>
            <person name="Chan C."/>
        </authorList>
    </citation>
    <scope>NUCLEOTIDE SEQUENCE [LARGE SCALE GENOMIC DNA]</scope>
</reference>
<feature type="coiled-coil region" evidence="1">
    <location>
        <begin position="114"/>
        <end position="148"/>
    </location>
</feature>
<name>A0A9P1BNW1_9DINO</name>